<dbReference type="Pfam" id="PF03564">
    <property type="entry name" value="DUF1759"/>
    <property type="match status" value="1"/>
</dbReference>
<dbReference type="EnsemblMetazoa" id="AEPI011557-RA">
    <property type="protein sequence ID" value="AEPI011557-PA"/>
    <property type="gene ID" value="AEPI011557"/>
</dbReference>
<name>A0A182PX70_9DIPT</name>
<keyword evidence="2" id="KW-1185">Reference proteome</keyword>
<proteinExistence type="predicted"/>
<dbReference type="PANTHER" id="PTHR47331">
    <property type="entry name" value="PHD-TYPE DOMAIN-CONTAINING PROTEIN"/>
    <property type="match status" value="1"/>
</dbReference>
<reference evidence="2" key="1">
    <citation type="submission" date="2013-03" db="EMBL/GenBank/DDBJ databases">
        <title>The Genome Sequence of Anopheles epiroticus epiroticus2.</title>
        <authorList>
            <consortium name="The Broad Institute Genomics Platform"/>
            <person name="Neafsey D.E."/>
            <person name="Howell P."/>
            <person name="Walker B."/>
            <person name="Young S.K."/>
            <person name="Zeng Q."/>
            <person name="Gargeya S."/>
            <person name="Fitzgerald M."/>
            <person name="Haas B."/>
            <person name="Abouelleil A."/>
            <person name="Allen A.W."/>
            <person name="Alvarado L."/>
            <person name="Arachchi H.M."/>
            <person name="Berlin A.M."/>
            <person name="Chapman S.B."/>
            <person name="Gainer-Dewar J."/>
            <person name="Goldberg J."/>
            <person name="Griggs A."/>
            <person name="Gujja S."/>
            <person name="Hansen M."/>
            <person name="Howarth C."/>
            <person name="Imamovic A."/>
            <person name="Ireland A."/>
            <person name="Larimer J."/>
            <person name="McCowan C."/>
            <person name="Murphy C."/>
            <person name="Pearson M."/>
            <person name="Poon T.W."/>
            <person name="Priest M."/>
            <person name="Roberts A."/>
            <person name="Saif S."/>
            <person name="Shea T."/>
            <person name="Sisk P."/>
            <person name="Sykes S."/>
            <person name="Wortman J."/>
            <person name="Nusbaum C."/>
            <person name="Birren B."/>
        </authorList>
    </citation>
    <scope>NUCLEOTIDE SEQUENCE [LARGE SCALE GENOMIC DNA]</scope>
    <source>
        <strain evidence="2">Epiroticus2</strain>
    </source>
</reference>
<dbReference type="Proteomes" id="UP000075885">
    <property type="component" value="Unassembled WGS sequence"/>
</dbReference>
<evidence type="ECO:0000313" key="1">
    <source>
        <dbReference type="EnsemblMetazoa" id="AEPI011557-PA"/>
    </source>
</evidence>
<sequence length="303" mass="32977">QSQIAARKASGRELSIFSGSAEQWPLFIASYEHSTAVCGYSDDENLMRLQKALKGAALEAVSSLLLLPSGLKEAIATLKMRFGRPDVIVDGLIEKVRRMPSPRADKLETLTAFGFAVRNMCATIRAAGLPEYTCNVVLMKELVSKLPPTTCIEWARHQQRLPGVTLTEFGQWIGSSSTFMDHSLMEELGLSGTSRPLCLKWTGDTTREETASVQLVVQISGAYKGAPVHELAKVHTVGNLALPSQSIDVPQLEAAYPHLKGLPLASYTNAIPRLLLGVDNCRLGKSLKCTEGRMNEPIASKTR</sequence>
<dbReference type="STRING" id="199890.A0A182PX70"/>
<evidence type="ECO:0000313" key="2">
    <source>
        <dbReference type="Proteomes" id="UP000075885"/>
    </source>
</evidence>
<dbReference type="InterPro" id="IPR005312">
    <property type="entry name" value="DUF1759"/>
</dbReference>
<accession>A0A182PX70</accession>
<organism evidence="1 2">
    <name type="scientific">Anopheles epiroticus</name>
    <dbReference type="NCBI Taxonomy" id="199890"/>
    <lineage>
        <taxon>Eukaryota</taxon>
        <taxon>Metazoa</taxon>
        <taxon>Ecdysozoa</taxon>
        <taxon>Arthropoda</taxon>
        <taxon>Hexapoda</taxon>
        <taxon>Insecta</taxon>
        <taxon>Pterygota</taxon>
        <taxon>Neoptera</taxon>
        <taxon>Endopterygota</taxon>
        <taxon>Diptera</taxon>
        <taxon>Nematocera</taxon>
        <taxon>Culicoidea</taxon>
        <taxon>Culicidae</taxon>
        <taxon>Anophelinae</taxon>
        <taxon>Anopheles</taxon>
    </lineage>
</organism>
<reference evidence="1" key="2">
    <citation type="submission" date="2020-05" db="UniProtKB">
        <authorList>
            <consortium name="EnsemblMetazoa"/>
        </authorList>
    </citation>
    <scope>IDENTIFICATION</scope>
    <source>
        <strain evidence="1">Epiroticus2</strain>
    </source>
</reference>
<protein>
    <submittedName>
        <fullName evidence="1">Uncharacterized protein</fullName>
    </submittedName>
</protein>
<dbReference type="AlphaFoldDB" id="A0A182PX70"/>
<dbReference type="VEuPathDB" id="VectorBase:AEPI011557"/>